<dbReference type="InterPro" id="IPR036318">
    <property type="entry name" value="FAD-bd_PCMH-like_sf"/>
</dbReference>
<dbReference type="InterPro" id="IPR016170">
    <property type="entry name" value="Cytok_DH_C_sf"/>
</dbReference>
<keyword evidence="7" id="KW-1185">Reference proteome</keyword>
<reference evidence="6 7" key="1">
    <citation type="journal article" date="2021" name="Nat. Commun.">
        <title>Genetic determinants of endophytism in the Arabidopsis root mycobiome.</title>
        <authorList>
            <person name="Mesny F."/>
            <person name="Miyauchi S."/>
            <person name="Thiergart T."/>
            <person name="Pickel B."/>
            <person name="Atanasova L."/>
            <person name="Karlsson M."/>
            <person name="Huettel B."/>
            <person name="Barry K.W."/>
            <person name="Haridas S."/>
            <person name="Chen C."/>
            <person name="Bauer D."/>
            <person name="Andreopoulos W."/>
            <person name="Pangilinan J."/>
            <person name="LaButti K."/>
            <person name="Riley R."/>
            <person name="Lipzen A."/>
            <person name="Clum A."/>
            <person name="Drula E."/>
            <person name="Henrissat B."/>
            <person name="Kohler A."/>
            <person name="Grigoriev I.V."/>
            <person name="Martin F.M."/>
            <person name="Hacquard S."/>
        </authorList>
    </citation>
    <scope>NUCLEOTIDE SEQUENCE [LARGE SCALE GENOMIC DNA]</scope>
    <source>
        <strain evidence="6 7">MPI-CAGE-CH-0241</strain>
    </source>
</reference>
<dbReference type="PROSITE" id="PS51387">
    <property type="entry name" value="FAD_PCMH"/>
    <property type="match status" value="1"/>
</dbReference>
<evidence type="ECO:0000256" key="4">
    <source>
        <dbReference type="ARBA" id="ARBA00023002"/>
    </source>
</evidence>
<feature type="domain" description="FAD-binding PCMH-type" evidence="5">
    <location>
        <begin position="64"/>
        <end position="268"/>
    </location>
</feature>
<dbReference type="EMBL" id="JAGPYM010000019">
    <property type="protein sequence ID" value="KAH6884842.1"/>
    <property type="molecule type" value="Genomic_DNA"/>
</dbReference>
<keyword evidence="4" id="KW-0560">Oxidoreductase</keyword>
<dbReference type="Pfam" id="PF02913">
    <property type="entry name" value="FAD-oxidase_C"/>
    <property type="match status" value="1"/>
</dbReference>
<keyword evidence="2" id="KW-0285">Flavoprotein</keyword>
<evidence type="ECO:0000313" key="7">
    <source>
        <dbReference type="Proteomes" id="UP000777438"/>
    </source>
</evidence>
<dbReference type="GO" id="GO:0008720">
    <property type="term" value="F:D-lactate dehydrogenase (NAD+) activity"/>
    <property type="evidence" value="ECO:0007669"/>
    <property type="project" value="TreeGrafter"/>
</dbReference>
<accession>A0A9P9AMD5</accession>
<dbReference type="InterPro" id="IPR016171">
    <property type="entry name" value="Vanillyl_alc_oxidase_C-sub2"/>
</dbReference>
<evidence type="ECO:0000313" key="6">
    <source>
        <dbReference type="EMBL" id="KAH6884842.1"/>
    </source>
</evidence>
<dbReference type="GO" id="GO:0071949">
    <property type="term" value="F:FAD binding"/>
    <property type="evidence" value="ECO:0007669"/>
    <property type="project" value="InterPro"/>
</dbReference>
<dbReference type="SUPFAM" id="SSF55103">
    <property type="entry name" value="FAD-linked oxidases, C-terminal domain"/>
    <property type="match status" value="1"/>
</dbReference>
<evidence type="ECO:0000259" key="5">
    <source>
        <dbReference type="PROSITE" id="PS51387"/>
    </source>
</evidence>
<keyword evidence="3" id="KW-0274">FAD</keyword>
<protein>
    <recommendedName>
        <fullName evidence="5">FAD-binding PCMH-type domain-containing protein</fullName>
    </recommendedName>
</protein>
<dbReference type="Gene3D" id="3.40.462.10">
    <property type="entry name" value="FAD-linked oxidases, C-terminal domain"/>
    <property type="match status" value="1"/>
</dbReference>
<dbReference type="GO" id="GO:0004458">
    <property type="term" value="F:D-lactate dehydrogenase (cytochrome) activity"/>
    <property type="evidence" value="ECO:0007669"/>
    <property type="project" value="TreeGrafter"/>
</dbReference>
<dbReference type="PANTHER" id="PTHR11748:SF114">
    <property type="entry name" value="ARYL-ALCOHOL OXIDASE VANILLYL-ALCOHOL OXIDASE (AFU_ORTHOLOGUE AFUA_3G09500)-RELATED"/>
    <property type="match status" value="1"/>
</dbReference>
<dbReference type="InterPro" id="IPR016169">
    <property type="entry name" value="FAD-bd_PCMH_sub2"/>
</dbReference>
<dbReference type="InterPro" id="IPR016167">
    <property type="entry name" value="FAD-bd_PCMH_sub1"/>
</dbReference>
<comment type="cofactor">
    <cofactor evidence="1">
        <name>FAD</name>
        <dbReference type="ChEBI" id="CHEBI:57692"/>
    </cofactor>
</comment>
<dbReference type="InterPro" id="IPR016166">
    <property type="entry name" value="FAD-bd_PCMH"/>
</dbReference>
<comment type="caution">
    <text evidence="6">The sequence shown here is derived from an EMBL/GenBank/DDBJ whole genome shotgun (WGS) entry which is preliminary data.</text>
</comment>
<dbReference type="Gene3D" id="1.10.45.10">
    <property type="entry name" value="Vanillyl-alcohol Oxidase, Chain A, domain 4"/>
    <property type="match status" value="1"/>
</dbReference>
<gene>
    <name evidence="6" type="ORF">B0T10DRAFT_539763</name>
</gene>
<name>A0A9P9AMD5_9HYPO</name>
<sequence>MSVPEPRCLPPNCTLEQFQAFVKKTWAICEQENVTVVSNDFELDDRDYMNPCLVHDMHAVYDKEFFVASALVCPRNVPEIQELMRLCNETKIPVWPYSIGRNVGYGGTAPRVPGSIGINLGKHLNKVLEVNVEGAYALLEPGVTYQGLYDHLVARGLDKELWIDVPDLGGGSVLGNAIERGVGYTPYGDHFMMHCGMEVILPDGSLVRTGMGALPDPTVQKPGVRPDEQPGNRCWQLFNYGFGPYNDGIFSQSNLGIVVKMGIWLMPNPGGYQAYMITFPRDEDLPAIVDIIRPLRLQMVIQNVPTIRHILLDAAVAGPKASYTNKQGPLSEQEMDAIAKKLNLGRWNFYGAVYGPEPIRNAMLAVLKDAFLKIPGSKFFLPEDRHEPHSVLRTREKTLQGIPSYDELRWIDWLPNGAHLFFSPIAKISGTDASLQYQVTRRRFKEAGLDFIGTFTIGMREMHHIACIVFDRKDPQQRLKARWLIRQLIKDCAEHGWGEYRTHLAMMDQIANTYNFNDNAQMKLNEKIKNVLDPNGILAPGKNGVWPQGYDKDVWVLKDDEAQEQLGAVKTKL</sequence>
<dbReference type="PANTHER" id="PTHR11748">
    <property type="entry name" value="D-LACTATE DEHYDROGENASE"/>
    <property type="match status" value="1"/>
</dbReference>
<dbReference type="Pfam" id="PF01565">
    <property type="entry name" value="FAD_binding_4"/>
    <property type="match status" value="1"/>
</dbReference>
<dbReference type="Proteomes" id="UP000777438">
    <property type="component" value="Unassembled WGS sequence"/>
</dbReference>
<dbReference type="InterPro" id="IPR016164">
    <property type="entry name" value="FAD-linked_Oxase-like_C"/>
</dbReference>
<dbReference type="InterPro" id="IPR006094">
    <property type="entry name" value="Oxid_FAD_bind_N"/>
</dbReference>
<proteinExistence type="predicted"/>
<dbReference type="InterPro" id="IPR004113">
    <property type="entry name" value="FAD-bd_oxidored_4_C"/>
</dbReference>
<dbReference type="GO" id="GO:0005739">
    <property type="term" value="C:mitochondrion"/>
    <property type="evidence" value="ECO:0007669"/>
    <property type="project" value="TreeGrafter"/>
</dbReference>
<dbReference type="SUPFAM" id="SSF56176">
    <property type="entry name" value="FAD-binding/transporter-associated domain-like"/>
    <property type="match status" value="1"/>
</dbReference>
<evidence type="ECO:0000256" key="2">
    <source>
        <dbReference type="ARBA" id="ARBA00022630"/>
    </source>
</evidence>
<dbReference type="OrthoDB" id="5332616at2759"/>
<evidence type="ECO:0000256" key="1">
    <source>
        <dbReference type="ARBA" id="ARBA00001974"/>
    </source>
</evidence>
<dbReference type="Gene3D" id="3.30.43.10">
    <property type="entry name" value="Uridine Diphospho-n-acetylenolpyruvylglucosamine Reductase, domain 2"/>
    <property type="match status" value="1"/>
</dbReference>
<dbReference type="AlphaFoldDB" id="A0A9P9AMD5"/>
<organism evidence="6 7">
    <name type="scientific">Thelonectria olida</name>
    <dbReference type="NCBI Taxonomy" id="1576542"/>
    <lineage>
        <taxon>Eukaryota</taxon>
        <taxon>Fungi</taxon>
        <taxon>Dikarya</taxon>
        <taxon>Ascomycota</taxon>
        <taxon>Pezizomycotina</taxon>
        <taxon>Sordariomycetes</taxon>
        <taxon>Hypocreomycetidae</taxon>
        <taxon>Hypocreales</taxon>
        <taxon>Nectriaceae</taxon>
        <taxon>Thelonectria</taxon>
    </lineage>
</organism>
<dbReference type="Gene3D" id="3.30.465.10">
    <property type="match status" value="1"/>
</dbReference>
<dbReference type="GO" id="GO:1903457">
    <property type="term" value="P:lactate catabolic process"/>
    <property type="evidence" value="ECO:0007669"/>
    <property type="project" value="TreeGrafter"/>
</dbReference>
<evidence type="ECO:0000256" key="3">
    <source>
        <dbReference type="ARBA" id="ARBA00022827"/>
    </source>
</evidence>